<dbReference type="PROSITE" id="PS51935">
    <property type="entry name" value="NLPC_P60"/>
    <property type="match status" value="1"/>
</dbReference>
<dbReference type="InterPro" id="IPR000064">
    <property type="entry name" value="NLP_P60_dom"/>
</dbReference>
<keyword evidence="4" id="KW-0788">Thiol protease</keyword>
<dbReference type="RefSeq" id="WP_183391811.1">
    <property type="nucleotide sequence ID" value="NZ_JACHVY010000002.1"/>
</dbReference>
<dbReference type="GO" id="GO:0006508">
    <property type="term" value="P:proteolysis"/>
    <property type="evidence" value="ECO:0007669"/>
    <property type="project" value="UniProtKB-KW"/>
</dbReference>
<comment type="similarity">
    <text evidence="1">Belongs to the peptidase C40 family.</text>
</comment>
<dbReference type="AlphaFoldDB" id="A0A7W4XY30"/>
<dbReference type="Pfam" id="PF00877">
    <property type="entry name" value="NLPC_P60"/>
    <property type="match status" value="1"/>
</dbReference>
<dbReference type="InterPro" id="IPR038765">
    <property type="entry name" value="Papain-like_cys_pep_sf"/>
</dbReference>
<evidence type="ECO:0000256" key="4">
    <source>
        <dbReference type="ARBA" id="ARBA00022807"/>
    </source>
</evidence>
<name>A0A7W4XY30_KINRA</name>
<evidence type="ECO:0000256" key="3">
    <source>
        <dbReference type="ARBA" id="ARBA00022801"/>
    </source>
</evidence>
<reference evidence="6 7" key="1">
    <citation type="submission" date="2020-08" db="EMBL/GenBank/DDBJ databases">
        <title>The Agave Microbiome: Exploring the role of microbial communities in plant adaptations to desert environments.</title>
        <authorList>
            <person name="Partida-Martinez L.P."/>
        </authorList>
    </citation>
    <scope>NUCLEOTIDE SEQUENCE [LARGE SCALE GENOMIC DNA]</scope>
    <source>
        <strain evidence="6 7">AS2.23</strain>
    </source>
</reference>
<dbReference type="GO" id="GO:0008234">
    <property type="term" value="F:cysteine-type peptidase activity"/>
    <property type="evidence" value="ECO:0007669"/>
    <property type="project" value="UniProtKB-KW"/>
</dbReference>
<protein>
    <submittedName>
        <fullName evidence="6">Cell wall-associated NlpC family hydrolase</fullName>
    </submittedName>
</protein>
<organism evidence="6 7">
    <name type="scientific">Kineococcus radiotolerans</name>
    <dbReference type="NCBI Taxonomy" id="131568"/>
    <lineage>
        <taxon>Bacteria</taxon>
        <taxon>Bacillati</taxon>
        <taxon>Actinomycetota</taxon>
        <taxon>Actinomycetes</taxon>
        <taxon>Kineosporiales</taxon>
        <taxon>Kineosporiaceae</taxon>
        <taxon>Kineococcus</taxon>
    </lineage>
</organism>
<dbReference type="PANTHER" id="PTHR47053">
    <property type="entry name" value="MUREIN DD-ENDOPEPTIDASE MEPH-RELATED"/>
    <property type="match status" value="1"/>
</dbReference>
<keyword evidence="2" id="KW-0645">Protease</keyword>
<dbReference type="SUPFAM" id="SSF54001">
    <property type="entry name" value="Cysteine proteinases"/>
    <property type="match status" value="1"/>
</dbReference>
<dbReference type="Proteomes" id="UP000533269">
    <property type="component" value="Unassembled WGS sequence"/>
</dbReference>
<keyword evidence="3 6" id="KW-0378">Hydrolase</keyword>
<feature type="domain" description="NlpC/P60" evidence="5">
    <location>
        <begin position="177"/>
        <end position="297"/>
    </location>
</feature>
<proteinExistence type="inferred from homology"/>
<evidence type="ECO:0000313" key="6">
    <source>
        <dbReference type="EMBL" id="MBB2901864.1"/>
    </source>
</evidence>
<evidence type="ECO:0000256" key="2">
    <source>
        <dbReference type="ARBA" id="ARBA00022670"/>
    </source>
</evidence>
<evidence type="ECO:0000313" key="7">
    <source>
        <dbReference type="Proteomes" id="UP000533269"/>
    </source>
</evidence>
<dbReference type="PANTHER" id="PTHR47053:SF1">
    <property type="entry name" value="MUREIN DD-ENDOPEPTIDASE MEPH-RELATED"/>
    <property type="match status" value="1"/>
</dbReference>
<accession>A0A7W4XY30</accession>
<comment type="caution">
    <text evidence="6">The sequence shown here is derived from an EMBL/GenBank/DDBJ whole genome shotgun (WGS) entry which is preliminary data.</text>
</comment>
<evidence type="ECO:0000256" key="1">
    <source>
        <dbReference type="ARBA" id="ARBA00007074"/>
    </source>
</evidence>
<dbReference type="InterPro" id="IPR051202">
    <property type="entry name" value="Peptidase_C40"/>
</dbReference>
<dbReference type="Gene3D" id="3.90.1720.10">
    <property type="entry name" value="endopeptidase domain like (from Nostoc punctiforme)"/>
    <property type="match status" value="1"/>
</dbReference>
<evidence type="ECO:0000259" key="5">
    <source>
        <dbReference type="PROSITE" id="PS51935"/>
    </source>
</evidence>
<dbReference type="EMBL" id="JACHVY010000002">
    <property type="protein sequence ID" value="MBB2901864.1"/>
    <property type="molecule type" value="Genomic_DNA"/>
</dbReference>
<gene>
    <name evidence="6" type="ORF">FHR75_002679</name>
</gene>
<reference evidence="6 7" key="2">
    <citation type="submission" date="2020-08" db="EMBL/GenBank/DDBJ databases">
        <authorList>
            <person name="Partida-Martinez L."/>
            <person name="Huntemann M."/>
            <person name="Clum A."/>
            <person name="Wang J."/>
            <person name="Palaniappan K."/>
            <person name="Ritter S."/>
            <person name="Chen I.-M."/>
            <person name="Stamatis D."/>
            <person name="Reddy T."/>
            <person name="O'Malley R."/>
            <person name="Daum C."/>
            <person name="Shapiro N."/>
            <person name="Ivanova N."/>
            <person name="Kyrpides N."/>
            <person name="Woyke T."/>
        </authorList>
    </citation>
    <scope>NUCLEOTIDE SEQUENCE [LARGE SCALE GENOMIC DNA]</scope>
    <source>
        <strain evidence="6 7">AS2.23</strain>
    </source>
</reference>
<sequence>MTTRVQARHRASARVRTPLTDLSDSVARTAGGAARTGAVVAAAGGLLVSVALPAGAATSAAPAAVGSTLASAATAVPAAFGTTAAGVVSAPATATVLSTTATFAAAPAPAPVVVAPVVAAPAIERATRTSDAVPVVASSVAAPVLVVEPAPVVAAVVAAPAPAPAPEPAPAPAPAPAPLGQRILEVADDYAGVPYVYGGTTPSGFDCSGFTSYVYRQVGVEIPRTANAQKQAAAGISRGDAVPGDLVFFSNGSGRAYHVGIYAGGNTMWDAPRAGKPVQLRAIWSDAVTFGRLAPTA</sequence>